<dbReference type="PANTHER" id="PTHR10492:SF57">
    <property type="entry name" value="ATP-DEPENDENT DNA HELICASE"/>
    <property type="match status" value="1"/>
</dbReference>
<dbReference type="Proteomes" id="UP000299102">
    <property type="component" value="Unassembled WGS sequence"/>
</dbReference>
<keyword evidence="1" id="KW-0227">DNA damage</keyword>
<accession>A0A4C1UDU0</accession>
<sequence length="932" mass="105844">MAYLADFFTEINSLNISLQGNETNILTLQDKIASFSRKLELYQRRVQAGDVSMFTQLNEQLVNNKQDNITFENSVVQHLTAVIDSLQQYFPNMDSRESYSWILRPFSTCVDIFKDEDVLAKVEFLGLRENNSLKVDFQNDKLGTFWRKAAAEYPIIADRALKMLIPFATTYRCETGFSTLVTLKTKARNRLNVEHDMRSVGKLNAREVSNKRFLNKLRDNIIASSRARALKFHIVKLQSEVKPEQVSRETCYASCPYSSVRRFTRDIRLSAEAIGIAIVFKKGHIYYNDYATLGKLSDFARSLAPVERTKIYMHEIIGNLCRRERHTGSVNYLPVSQSTEREDTGAAKCTARIRLNLYASRIRPNIGRRTRNANQVALLRRSQTADERAQANASRRERNARDRSVDPVPVLNLARRSRIRRAVLAEMLRAAFNYNSQIDYSMYGYIGMMDAICPHCDAANFPGETPGMCCANEMINCNVFRNCIVVTMHYNTNIALEGDDGYHINIPMIDPRTVNVNGPKSFQELRTVNGLLCQTYREACQLLHLLEDDAHWDSTLQDASTSAHPQQIRMLFAIILSTCSPSNPLELWNKYKHYMAEDILIRMRHHARNPDLLITLEMYNEALIIIEDMCLTIVNKALVQLGMTAPNREIHDLFDRELQREQEFNSNDLRLFVQSNITKLNIQQKHVYDTIMQAVSNNAGGLYFLDAPGGTGKTFVVSLILATIRSEQKIALALASSGIAATLLEGGRTAHSALKLPLNVQVIETPTCNISRNSAMAKVLRLTSIILWDECTMANKKSLEAFNRTMQDLRGNQQLFGGALILLSGDFRQTLPVIPRSTPADEINACLKSSVLWRYVRKLTLNINMRIHLHNDATAHEFSKQLLEIGDGKIQIDSTNGLITVPNNFCTIAQSIDELIECVFRIFFRITEIMIG</sequence>
<dbReference type="Pfam" id="PF05970">
    <property type="entry name" value="PIF1"/>
    <property type="match status" value="1"/>
</dbReference>
<dbReference type="GO" id="GO:0043139">
    <property type="term" value="F:5'-3' DNA helicase activity"/>
    <property type="evidence" value="ECO:0007669"/>
    <property type="project" value="UniProtKB-EC"/>
</dbReference>
<proteinExistence type="inferred from homology"/>
<evidence type="ECO:0000256" key="2">
    <source>
        <dbReference type="SAM" id="MobiDB-lite"/>
    </source>
</evidence>
<comment type="similarity">
    <text evidence="1">Belongs to the helicase family.</text>
</comment>
<dbReference type="EC" id="5.6.2.3" evidence="1"/>
<keyword evidence="1" id="KW-0067">ATP-binding</keyword>
<keyword evidence="1" id="KW-0233">DNA recombination</keyword>
<comment type="catalytic activity">
    <reaction evidence="1">
        <text>ATP + H2O = ADP + phosphate + H(+)</text>
        <dbReference type="Rhea" id="RHEA:13065"/>
        <dbReference type="ChEBI" id="CHEBI:15377"/>
        <dbReference type="ChEBI" id="CHEBI:15378"/>
        <dbReference type="ChEBI" id="CHEBI:30616"/>
        <dbReference type="ChEBI" id="CHEBI:43474"/>
        <dbReference type="ChEBI" id="CHEBI:456216"/>
        <dbReference type="EC" id="5.6.2.3"/>
    </reaction>
</comment>
<evidence type="ECO:0000256" key="1">
    <source>
        <dbReference type="RuleBase" id="RU363044"/>
    </source>
</evidence>
<dbReference type="GO" id="GO:0000723">
    <property type="term" value="P:telomere maintenance"/>
    <property type="evidence" value="ECO:0007669"/>
    <property type="project" value="InterPro"/>
</dbReference>
<dbReference type="SUPFAM" id="SSF53098">
    <property type="entry name" value="Ribonuclease H-like"/>
    <property type="match status" value="1"/>
</dbReference>
<dbReference type="SUPFAM" id="SSF52540">
    <property type="entry name" value="P-loop containing nucleoside triphosphate hydrolases"/>
    <property type="match status" value="1"/>
</dbReference>
<dbReference type="AlphaFoldDB" id="A0A4C1UDU0"/>
<feature type="compositionally biased region" description="Basic and acidic residues" evidence="2">
    <location>
        <begin position="383"/>
        <end position="403"/>
    </location>
</feature>
<dbReference type="InterPro" id="IPR027417">
    <property type="entry name" value="P-loop_NTPase"/>
</dbReference>
<evidence type="ECO:0000259" key="3">
    <source>
        <dbReference type="Pfam" id="PF05970"/>
    </source>
</evidence>
<keyword evidence="1" id="KW-0547">Nucleotide-binding</keyword>
<keyword evidence="1" id="KW-0347">Helicase</keyword>
<dbReference type="PANTHER" id="PTHR10492">
    <property type="match status" value="1"/>
</dbReference>
<gene>
    <name evidence="4" type="primary">ZBED8</name>
    <name evidence="4" type="ORF">EVAR_20833_1</name>
</gene>
<dbReference type="InterPro" id="IPR012337">
    <property type="entry name" value="RNaseH-like_sf"/>
</dbReference>
<keyword evidence="1" id="KW-0234">DNA repair</keyword>
<comment type="caution">
    <text evidence="4">The sequence shown here is derived from an EMBL/GenBank/DDBJ whole genome shotgun (WGS) entry which is preliminary data.</text>
</comment>
<evidence type="ECO:0000313" key="4">
    <source>
        <dbReference type="EMBL" id="GBP24509.1"/>
    </source>
</evidence>
<evidence type="ECO:0000313" key="5">
    <source>
        <dbReference type="Proteomes" id="UP000299102"/>
    </source>
</evidence>
<dbReference type="Gene3D" id="3.40.50.300">
    <property type="entry name" value="P-loop containing nucleotide triphosphate hydrolases"/>
    <property type="match status" value="1"/>
</dbReference>
<dbReference type="EMBL" id="BGZK01000162">
    <property type="protein sequence ID" value="GBP24509.1"/>
    <property type="molecule type" value="Genomic_DNA"/>
</dbReference>
<dbReference type="GO" id="GO:0005524">
    <property type="term" value="F:ATP binding"/>
    <property type="evidence" value="ECO:0007669"/>
    <property type="project" value="UniProtKB-KW"/>
</dbReference>
<dbReference type="InterPro" id="IPR010285">
    <property type="entry name" value="DNA_helicase_pif1-like_DEAD"/>
</dbReference>
<dbReference type="GO" id="GO:0006310">
    <property type="term" value="P:DNA recombination"/>
    <property type="evidence" value="ECO:0007669"/>
    <property type="project" value="UniProtKB-KW"/>
</dbReference>
<dbReference type="GO" id="GO:0006281">
    <property type="term" value="P:DNA repair"/>
    <property type="evidence" value="ECO:0007669"/>
    <property type="project" value="UniProtKB-KW"/>
</dbReference>
<dbReference type="OrthoDB" id="1728974at2759"/>
<reference evidence="4 5" key="1">
    <citation type="journal article" date="2019" name="Commun. Biol.">
        <title>The bagworm genome reveals a unique fibroin gene that provides high tensile strength.</title>
        <authorList>
            <person name="Kono N."/>
            <person name="Nakamura H."/>
            <person name="Ohtoshi R."/>
            <person name="Tomita M."/>
            <person name="Numata K."/>
            <person name="Arakawa K."/>
        </authorList>
    </citation>
    <scope>NUCLEOTIDE SEQUENCE [LARGE SCALE GENOMIC DNA]</scope>
</reference>
<feature type="region of interest" description="Disordered" evidence="2">
    <location>
        <begin position="380"/>
        <end position="403"/>
    </location>
</feature>
<keyword evidence="1" id="KW-0378">Hydrolase</keyword>
<name>A0A4C1UDU0_EUMVA</name>
<feature type="domain" description="DNA helicase Pif1-like DEAD-box helicase" evidence="3">
    <location>
        <begin position="679"/>
        <end position="892"/>
    </location>
</feature>
<comment type="cofactor">
    <cofactor evidence="1">
        <name>Mg(2+)</name>
        <dbReference type="ChEBI" id="CHEBI:18420"/>
    </cofactor>
</comment>
<keyword evidence="5" id="KW-1185">Reference proteome</keyword>
<protein>
    <recommendedName>
        <fullName evidence="1">ATP-dependent DNA helicase</fullName>
        <ecNumber evidence="1">5.6.2.3</ecNumber>
    </recommendedName>
</protein>
<organism evidence="4 5">
    <name type="scientific">Eumeta variegata</name>
    <name type="common">Bagworm moth</name>
    <name type="synonym">Eumeta japonica</name>
    <dbReference type="NCBI Taxonomy" id="151549"/>
    <lineage>
        <taxon>Eukaryota</taxon>
        <taxon>Metazoa</taxon>
        <taxon>Ecdysozoa</taxon>
        <taxon>Arthropoda</taxon>
        <taxon>Hexapoda</taxon>
        <taxon>Insecta</taxon>
        <taxon>Pterygota</taxon>
        <taxon>Neoptera</taxon>
        <taxon>Endopterygota</taxon>
        <taxon>Lepidoptera</taxon>
        <taxon>Glossata</taxon>
        <taxon>Ditrysia</taxon>
        <taxon>Tineoidea</taxon>
        <taxon>Psychidae</taxon>
        <taxon>Oiketicinae</taxon>
        <taxon>Eumeta</taxon>
    </lineage>
</organism>
<dbReference type="GO" id="GO:0016887">
    <property type="term" value="F:ATP hydrolysis activity"/>
    <property type="evidence" value="ECO:0007669"/>
    <property type="project" value="RHEA"/>
</dbReference>